<dbReference type="Gene3D" id="3.40.50.720">
    <property type="entry name" value="NAD(P)-binding Rossmann-like Domain"/>
    <property type="match status" value="1"/>
</dbReference>
<accession>A0A5A8C9Y9</accession>
<keyword evidence="4" id="KW-1185">Reference proteome</keyword>
<organism evidence="3 4">
    <name type="scientific">Cafeteria roenbergensis</name>
    <name type="common">Marine flagellate</name>
    <dbReference type="NCBI Taxonomy" id="33653"/>
    <lineage>
        <taxon>Eukaryota</taxon>
        <taxon>Sar</taxon>
        <taxon>Stramenopiles</taxon>
        <taxon>Bigyra</taxon>
        <taxon>Opalozoa</taxon>
        <taxon>Bicosoecida</taxon>
        <taxon>Cafeteriaceae</taxon>
        <taxon>Cafeteria</taxon>
    </lineage>
</organism>
<dbReference type="InterPro" id="IPR002347">
    <property type="entry name" value="SDR_fam"/>
</dbReference>
<comment type="caution">
    <text evidence="3">The sequence shown here is derived from an EMBL/GenBank/DDBJ whole genome shotgun (WGS) entry which is preliminary data.</text>
</comment>
<evidence type="ECO:0000313" key="3">
    <source>
        <dbReference type="EMBL" id="KAA0149715.1"/>
    </source>
</evidence>
<evidence type="ECO:0000313" key="4">
    <source>
        <dbReference type="Proteomes" id="UP000323011"/>
    </source>
</evidence>
<dbReference type="Pfam" id="PF00106">
    <property type="entry name" value="adh_short"/>
    <property type="match status" value="1"/>
</dbReference>
<protein>
    <submittedName>
        <fullName evidence="3">Uncharacterized protein</fullName>
    </submittedName>
</protein>
<evidence type="ECO:0000256" key="2">
    <source>
        <dbReference type="ARBA" id="ARBA00023002"/>
    </source>
</evidence>
<dbReference type="Proteomes" id="UP000323011">
    <property type="component" value="Unassembled WGS sequence"/>
</dbReference>
<dbReference type="PANTHER" id="PTHR24320">
    <property type="entry name" value="RETINOL DEHYDROGENASE"/>
    <property type="match status" value="1"/>
</dbReference>
<sequence>MGCCCSSGSHWDASRIADGSLAGKRVLITGGSSGLGLEVAKLFVSKGATVLITSRSQQRLDAAARSIRAHARSGAEVETKPLDLSSMADVRDFASWYRREHSDKPLSVLVNNAGIMAVPSRRVTEDGFELQMATNYLGHFLLTAGLLPQLLATRGSRVVNLSSFLHASCQGKDSTGVLHFEEADPFHANGASGGPSHGEYSRWEQYHRTKMMAILFTREMQRRLEKAGRSGPDGLTCVSAHPGFSSTGLLGSTGMSAPVACIANTCVAQSASMGALPILYAAAEPSVCGGEYIGPLGANNRSGYPGPNKADARASDERSMEKLWEVSVAATGADYSAIGDEAVSPEAPAAAAAGARPS</sequence>
<gene>
    <name evidence="3" type="ORF">FNF29_05726</name>
</gene>
<dbReference type="GO" id="GO:0016491">
    <property type="term" value="F:oxidoreductase activity"/>
    <property type="evidence" value="ECO:0007669"/>
    <property type="project" value="UniProtKB-KW"/>
</dbReference>
<dbReference type="PRINTS" id="PR00081">
    <property type="entry name" value="GDHRDH"/>
</dbReference>
<name>A0A5A8C9Y9_CAFRO</name>
<dbReference type="SUPFAM" id="SSF51735">
    <property type="entry name" value="NAD(P)-binding Rossmann-fold domains"/>
    <property type="match status" value="1"/>
</dbReference>
<proteinExistence type="inferred from homology"/>
<keyword evidence="2" id="KW-0560">Oxidoreductase</keyword>
<reference evidence="3 4" key="1">
    <citation type="submission" date="2019-07" db="EMBL/GenBank/DDBJ databases">
        <title>Genomes of Cafeteria roenbergensis.</title>
        <authorList>
            <person name="Fischer M.G."/>
            <person name="Hackl T."/>
            <person name="Roman M."/>
        </authorList>
    </citation>
    <scope>NUCLEOTIDE SEQUENCE [LARGE SCALE GENOMIC DNA]</scope>
    <source>
        <strain evidence="3 4">BVI</strain>
    </source>
</reference>
<dbReference type="InterPro" id="IPR036291">
    <property type="entry name" value="NAD(P)-bd_dom_sf"/>
</dbReference>
<dbReference type="PANTHER" id="PTHR24320:SF148">
    <property type="entry name" value="NAD(P)-BINDING ROSSMANN-FOLD SUPERFAMILY PROTEIN"/>
    <property type="match status" value="1"/>
</dbReference>
<dbReference type="OMA" id="NNEYADH"/>
<evidence type="ECO:0000256" key="1">
    <source>
        <dbReference type="ARBA" id="ARBA00006484"/>
    </source>
</evidence>
<dbReference type="AlphaFoldDB" id="A0A5A8C9Y9"/>
<comment type="similarity">
    <text evidence="1">Belongs to the short-chain dehydrogenases/reductases (SDR) family.</text>
</comment>
<dbReference type="EMBL" id="VLTN01000040">
    <property type="protein sequence ID" value="KAA0149715.1"/>
    <property type="molecule type" value="Genomic_DNA"/>
</dbReference>